<dbReference type="SMART" id="SM00855">
    <property type="entry name" value="PGAM"/>
    <property type="match status" value="1"/>
</dbReference>
<evidence type="ECO:0000256" key="2">
    <source>
        <dbReference type="ARBA" id="ARBA00022840"/>
    </source>
</evidence>
<dbReference type="PIRSF" id="PIRSF000709">
    <property type="entry name" value="6PFK_2-Ptase"/>
    <property type="match status" value="1"/>
</dbReference>
<dbReference type="Pfam" id="PF00300">
    <property type="entry name" value="His_Phos_1"/>
    <property type="match status" value="1"/>
</dbReference>
<feature type="domain" description="6-phosphofructo-2-kinase" evidence="4">
    <location>
        <begin position="210"/>
        <end position="277"/>
    </location>
</feature>
<keyword evidence="1" id="KW-0547">Nucleotide-binding</keyword>
<feature type="region of interest" description="Disordered" evidence="3">
    <location>
        <begin position="504"/>
        <end position="533"/>
    </location>
</feature>
<dbReference type="GO" id="GO:0005524">
    <property type="term" value="F:ATP binding"/>
    <property type="evidence" value="ECO:0007669"/>
    <property type="project" value="UniProtKB-KW"/>
</dbReference>
<sequence length="553" mass="62790">MHPRPELCFDGTSAAIEDDDEHQDHPEEANTTDPRDSTAEIAANAPRYRRKSSTFIDGIHDVPEDQDMAPAQLYSTMSGRLFHSGRIAIVMAYLRLPGTISWMVRTFLSKQLVTRIDVSRLGVKTRIFHLGDYRRATVGDGGAVPEDYFFPNASPASVILRQKILKKCREDIYAWLNHENGQVAIYDAVNPTAGGRRSLAKEFAKHDVQFSGMDPDDAAELYLKRIDMKIPTFEIMEEKELNYIRMINAGRRFFYNNLSFNYLSHRIVFYLTNLHIKSRTTFFARAGTTTEEDSYKADAPLSEQGKSYAAKMSEVLIKHREQERAALVEKQGANVPLPPLTVWTSTRLRTVQTSDYLRDKGYKVRQRSQMSQINPGVCEKMAERAIRTIYPEEVEKHELDPYHHRYPRAESYHDLAVRLEPIILELEREQNDLLIIAHESVLRVLYAYLMHCSTMDIPFLKFPRDEIIEIIPAAYQNEAKRIHIPGIDPKITPGSPEDIRIPVPGSIPGSGTASGALSPMPGLSSPAEPVERPIEKVVNLTKETVADKVHDED</sequence>
<evidence type="ECO:0000313" key="6">
    <source>
        <dbReference type="Proteomes" id="UP000001611"/>
    </source>
</evidence>
<name>G2XE59_VERDV</name>
<gene>
    <name evidence="5" type="ORF">VDAG_08441</name>
</gene>
<dbReference type="GO" id="GO:0006003">
    <property type="term" value="P:fructose 2,6-bisphosphate metabolic process"/>
    <property type="evidence" value="ECO:0007669"/>
    <property type="project" value="InterPro"/>
</dbReference>
<keyword evidence="6" id="KW-1185">Reference proteome</keyword>
<dbReference type="Gene3D" id="3.40.50.300">
    <property type="entry name" value="P-loop containing nucleotide triphosphate hydrolases"/>
    <property type="match status" value="2"/>
</dbReference>
<reference evidence="6" key="2">
    <citation type="journal article" date="2011" name="PLoS Pathog.">
        <title>Comparative genomics yields insights into niche adaptation of plant vascular wilt pathogens.</title>
        <authorList>
            <person name="Klosterman S.J."/>
            <person name="Subbarao K.V."/>
            <person name="Kang S."/>
            <person name="Veronese P."/>
            <person name="Gold S.E."/>
            <person name="Thomma B.P.H.J."/>
            <person name="Chen Z."/>
            <person name="Henrissat B."/>
            <person name="Lee Y.-H."/>
            <person name="Park J."/>
            <person name="Garcia-Pedrajas M.D."/>
            <person name="Barbara D.J."/>
            <person name="Anchieta A."/>
            <person name="de Jonge R."/>
            <person name="Santhanam P."/>
            <person name="Maruthachalam K."/>
            <person name="Atallah Z."/>
            <person name="Amyotte S.G."/>
            <person name="Paz Z."/>
            <person name="Inderbitzin P."/>
            <person name="Hayes R.J."/>
            <person name="Heiman D.I."/>
            <person name="Young S."/>
            <person name="Zeng Q."/>
            <person name="Engels R."/>
            <person name="Galagan J."/>
            <person name="Cuomo C.A."/>
            <person name="Dobinson K.F."/>
            <person name="Ma L.-J."/>
        </authorList>
    </citation>
    <scope>NUCLEOTIDE SEQUENCE [LARGE SCALE GENOMIC DNA]</scope>
    <source>
        <strain evidence="6">VdLs.17 / ATCC MYA-4575 / FGSC 10137</strain>
    </source>
</reference>
<dbReference type="InterPro" id="IPR027417">
    <property type="entry name" value="P-loop_NTPase"/>
</dbReference>
<dbReference type="eggNOG" id="KOG0234">
    <property type="taxonomic scope" value="Eukaryota"/>
</dbReference>
<feature type="compositionally biased region" description="Basic and acidic residues" evidence="3">
    <location>
        <begin position="22"/>
        <end position="38"/>
    </location>
</feature>
<evidence type="ECO:0000256" key="3">
    <source>
        <dbReference type="SAM" id="MobiDB-lite"/>
    </source>
</evidence>
<dbReference type="STRING" id="498257.G2XE59"/>
<dbReference type="InterPro" id="IPR029033">
    <property type="entry name" value="His_PPase_superfam"/>
</dbReference>
<dbReference type="GeneID" id="20709904"/>
<dbReference type="GO" id="GO:0006000">
    <property type="term" value="P:fructose metabolic process"/>
    <property type="evidence" value="ECO:0007669"/>
    <property type="project" value="InterPro"/>
</dbReference>
<dbReference type="OMA" id="VKTHVFH"/>
<dbReference type="OrthoDB" id="267323at2759"/>
<dbReference type="InterPro" id="IPR013079">
    <property type="entry name" value="6Phosfructo_kin"/>
</dbReference>
<dbReference type="Gene3D" id="3.40.50.1240">
    <property type="entry name" value="Phosphoglycerate mutase-like"/>
    <property type="match status" value="1"/>
</dbReference>
<feature type="domain" description="6-phosphofructo-2-kinase" evidence="4">
    <location>
        <begin position="77"/>
        <end position="209"/>
    </location>
</feature>
<dbReference type="GO" id="GO:0005829">
    <property type="term" value="C:cytosol"/>
    <property type="evidence" value="ECO:0007669"/>
    <property type="project" value="TreeGrafter"/>
</dbReference>
<dbReference type="CDD" id="cd07040">
    <property type="entry name" value="HP"/>
    <property type="match status" value="1"/>
</dbReference>
<evidence type="ECO:0000259" key="4">
    <source>
        <dbReference type="Pfam" id="PF01591"/>
    </source>
</evidence>
<dbReference type="FunFam" id="3.40.50.1240:FF:000031">
    <property type="entry name" value="6-phosphofructo-2-kinase/fructose-2, 6-bisphosphatase"/>
    <property type="match status" value="1"/>
</dbReference>
<proteinExistence type="predicted"/>
<dbReference type="InterPro" id="IPR003094">
    <property type="entry name" value="6Pfruct_kin"/>
</dbReference>
<dbReference type="SUPFAM" id="SSF53254">
    <property type="entry name" value="Phosphoglycerate mutase-like"/>
    <property type="match status" value="1"/>
</dbReference>
<dbReference type="PANTHER" id="PTHR10606:SF39">
    <property type="entry name" value="6-PHOSPHOFRUCTO-2-KINASE_FRUCTOSE-2,6-BISPHOSPHATASE YLR345W-RELATED"/>
    <property type="match status" value="1"/>
</dbReference>
<dbReference type="RefSeq" id="XP_009658461.1">
    <property type="nucleotide sequence ID" value="XM_009660166.1"/>
</dbReference>
<dbReference type="FunCoup" id="G2XE59">
    <property type="interactions" value="128"/>
</dbReference>
<dbReference type="PANTHER" id="PTHR10606">
    <property type="entry name" value="6-PHOSPHOFRUCTO-2-KINASE/FRUCTOSE-2,6-BISPHOSPHATASE"/>
    <property type="match status" value="1"/>
</dbReference>
<dbReference type="SUPFAM" id="SSF52540">
    <property type="entry name" value="P-loop containing nucleoside triphosphate hydrolases"/>
    <property type="match status" value="1"/>
</dbReference>
<dbReference type="GO" id="GO:0004331">
    <property type="term" value="F:fructose-2,6-bisphosphate 2-phosphatase activity"/>
    <property type="evidence" value="ECO:0007669"/>
    <property type="project" value="TreeGrafter"/>
</dbReference>
<keyword evidence="2" id="KW-0067">ATP-binding</keyword>
<accession>G2XE59</accession>
<dbReference type="Proteomes" id="UP000001611">
    <property type="component" value="Unassembled WGS sequence"/>
</dbReference>
<dbReference type="HOGENOM" id="CLU_006383_0_2_1"/>
<dbReference type="Pfam" id="PF01591">
    <property type="entry name" value="6PF2K"/>
    <property type="match status" value="2"/>
</dbReference>
<dbReference type="InParanoid" id="G2XE59"/>
<organism evidence="5 6">
    <name type="scientific">Verticillium dahliae (strain VdLs.17 / ATCC MYA-4575 / FGSC 10137)</name>
    <name type="common">Verticillium wilt</name>
    <dbReference type="NCBI Taxonomy" id="498257"/>
    <lineage>
        <taxon>Eukaryota</taxon>
        <taxon>Fungi</taxon>
        <taxon>Dikarya</taxon>
        <taxon>Ascomycota</taxon>
        <taxon>Pezizomycotina</taxon>
        <taxon>Sordariomycetes</taxon>
        <taxon>Hypocreomycetidae</taxon>
        <taxon>Glomerellales</taxon>
        <taxon>Plectosphaerellaceae</taxon>
        <taxon>Verticillium</taxon>
    </lineage>
</organism>
<reference evidence="5 6" key="1">
    <citation type="submission" date="2008-03" db="EMBL/GenBank/DDBJ databases">
        <title>The Genome Sequence of Verticillium dahliae VdLs.17.</title>
        <authorList>
            <consortium name="The Broad Institute Genome Sequencing Platform"/>
            <person name="Ma L.-J.J."/>
            <person name="Klosterman S.J."/>
            <person name="Subbarao K."/>
            <person name="Dobinson K."/>
            <person name="Veronese P."/>
            <person name="Kang S."/>
            <person name="Gold S.E."/>
            <person name="Young S."/>
            <person name="Jaffe D."/>
            <person name="Gnerre S."/>
            <person name="Berlin A."/>
            <person name="Heiman D."/>
            <person name="Hepburn T."/>
            <person name="Sykes S."/>
            <person name="Alvarado L."/>
            <person name="Kodira C.D."/>
            <person name="Lander E."/>
            <person name="Galagan J."/>
            <person name="Nusbaum C."/>
            <person name="Birren B."/>
        </authorList>
    </citation>
    <scope>NUCLEOTIDE SEQUENCE [LARGE SCALE GENOMIC DNA]</scope>
    <source>
        <strain evidence="6">VdLs.17 / ATCC MYA-4575 / FGSC 10137</strain>
    </source>
</reference>
<dbReference type="KEGG" id="vda:VDAG_08441"/>
<evidence type="ECO:0000256" key="1">
    <source>
        <dbReference type="ARBA" id="ARBA00022741"/>
    </source>
</evidence>
<evidence type="ECO:0000313" key="5">
    <source>
        <dbReference type="EMBL" id="EGY18107.1"/>
    </source>
</evidence>
<dbReference type="AlphaFoldDB" id="G2XE59"/>
<dbReference type="EMBL" id="DS572714">
    <property type="protein sequence ID" value="EGY18107.1"/>
    <property type="molecule type" value="Genomic_DNA"/>
</dbReference>
<protein>
    <submittedName>
        <fullName evidence="5">6-phosphofructo-2-kinase/fructose-2, 6-biphosphatase</fullName>
    </submittedName>
</protein>
<dbReference type="InterPro" id="IPR013078">
    <property type="entry name" value="His_Pase_superF_clade-1"/>
</dbReference>
<feature type="region of interest" description="Disordered" evidence="3">
    <location>
        <begin position="1"/>
        <end position="39"/>
    </location>
</feature>
<dbReference type="GO" id="GO:0003873">
    <property type="term" value="F:6-phosphofructo-2-kinase activity"/>
    <property type="evidence" value="ECO:0007669"/>
    <property type="project" value="InterPro"/>
</dbReference>